<reference evidence="1" key="1">
    <citation type="journal article" date="2020" name="Fungal Divers.">
        <title>Resolving the Mortierellaceae phylogeny through synthesis of multi-gene phylogenetics and phylogenomics.</title>
        <authorList>
            <person name="Vandepol N."/>
            <person name="Liber J."/>
            <person name="Desiro A."/>
            <person name="Na H."/>
            <person name="Kennedy M."/>
            <person name="Barry K."/>
            <person name="Grigoriev I.V."/>
            <person name="Miller A.N."/>
            <person name="O'Donnell K."/>
            <person name="Stajich J.E."/>
            <person name="Bonito G."/>
        </authorList>
    </citation>
    <scope>NUCLEOTIDE SEQUENCE</scope>
    <source>
        <strain evidence="1">NVP1</strain>
    </source>
</reference>
<dbReference type="Proteomes" id="UP000696485">
    <property type="component" value="Unassembled WGS sequence"/>
</dbReference>
<dbReference type="AlphaFoldDB" id="A0A9P5SUW2"/>
<organism evidence="1 2">
    <name type="scientific">Podila minutissima</name>
    <dbReference type="NCBI Taxonomy" id="64525"/>
    <lineage>
        <taxon>Eukaryota</taxon>
        <taxon>Fungi</taxon>
        <taxon>Fungi incertae sedis</taxon>
        <taxon>Mucoromycota</taxon>
        <taxon>Mortierellomycotina</taxon>
        <taxon>Mortierellomycetes</taxon>
        <taxon>Mortierellales</taxon>
        <taxon>Mortierellaceae</taxon>
        <taxon>Podila</taxon>
    </lineage>
</organism>
<dbReference type="EMBL" id="JAAAUY010000082">
    <property type="protein sequence ID" value="KAF9335873.1"/>
    <property type="molecule type" value="Genomic_DNA"/>
</dbReference>
<evidence type="ECO:0000313" key="2">
    <source>
        <dbReference type="Proteomes" id="UP000696485"/>
    </source>
</evidence>
<keyword evidence="2" id="KW-1185">Reference proteome</keyword>
<protein>
    <submittedName>
        <fullName evidence="1">Uncharacterized protein</fullName>
    </submittedName>
</protein>
<comment type="caution">
    <text evidence="1">The sequence shown here is derived from an EMBL/GenBank/DDBJ whole genome shotgun (WGS) entry which is preliminary data.</text>
</comment>
<proteinExistence type="predicted"/>
<accession>A0A9P5SUW2</accession>
<name>A0A9P5SUW2_9FUNG</name>
<gene>
    <name evidence="1" type="ORF">BG006_010393</name>
</gene>
<sequence>MTFMTRLIQAASGESSDHPWIVPEGVVPAEASANTKESRRFGAGRWIFSDSKIINAMVKEGKYKMINTAAFIRPDLAQLIYAQMTYRVATEFQNLKKHTGHSVVQLDLFDNESFDCNTTLRGRLQCVLYFPRIDQSKVPESSSPADTKADVPSQQLPQLPPFLVARAAAVDEIKLSIATRDGNKELITAPRYNMAILFANYPQGLATIRQKCLRANVELDDLQDHWIGLYESQSTIPLAIDLWKLCQMLPSSESQTK</sequence>
<evidence type="ECO:0000313" key="1">
    <source>
        <dbReference type="EMBL" id="KAF9335873.1"/>
    </source>
</evidence>